<proteinExistence type="predicted"/>
<organism evidence="3 4">
    <name type="scientific">Novosphingobium capsulatum</name>
    <dbReference type="NCBI Taxonomy" id="13688"/>
    <lineage>
        <taxon>Bacteria</taxon>
        <taxon>Pseudomonadati</taxon>
        <taxon>Pseudomonadota</taxon>
        <taxon>Alphaproteobacteria</taxon>
        <taxon>Sphingomonadales</taxon>
        <taxon>Sphingomonadaceae</taxon>
        <taxon>Novosphingobium</taxon>
    </lineage>
</organism>
<name>A0ABU1MGP9_9SPHN</name>
<keyword evidence="4" id="KW-1185">Reference proteome</keyword>
<gene>
    <name evidence="3" type="ORF">J2792_000214</name>
</gene>
<feature type="modified residue" description="4-aspartylphosphate" evidence="1">
    <location>
        <position position="61"/>
    </location>
</feature>
<dbReference type="PROSITE" id="PS50110">
    <property type="entry name" value="RESPONSE_REGULATORY"/>
    <property type="match status" value="1"/>
</dbReference>
<accession>A0ABU1MGP9</accession>
<protein>
    <submittedName>
        <fullName evidence="3">DNA-binding NtrC family response regulator</fullName>
    </submittedName>
</protein>
<sequence length="129" mass="13421">MGQSCCPNDGCRVLVLDDEPLILLDLEFAVEDAGCVPLTALELAEALAIAESEHIVAAILDVSLAHGQTCAPVAKALAERGVPYVLHTGDLDRMDEAVRKLGGVLVPKPTPAAVVVSRALEGVTQRQGA</sequence>
<dbReference type="InterPro" id="IPR001789">
    <property type="entry name" value="Sig_transdc_resp-reg_receiver"/>
</dbReference>
<dbReference type="GO" id="GO:0003677">
    <property type="term" value="F:DNA binding"/>
    <property type="evidence" value="ECO:0007669"/>
    <property type="project" value="UniProtKB-KW"/>
</dbReference>
<evidence type="ECO:0000313" key="4">
    <source>
        <dbReference type="Proteomes" id="UP001184150"/>
    </source>
</evidence>
<evidence type="ECO:0000313" key="3">
    <source>
        <dbReference type="EMBL" id="MDR6509374.1"/>
    </source>
</evidence>
<dbReference type="Gene3D" id="3.40.50.2300">
    <property type="match status" value="1"/>
</dbReference>
<dbReference type="InterPro" id="IPR011006">
    <property type="entry name" value="CheY-like_superfamily"/>
</dbReference>
<keyword evidence="1" id="KW-0597">Phosphoprotein</keyword>
<comment type="caution">
    <text evidence="3">The sequence shown here is derived from an EMBL/GenBank/DDBJ whole genome shotgun (WGS) entry which is preliminary data.</text>
</comment>
<evidence type="ECO:0000259" key="2">
    <source>
        <dbReference type="PROSITE" id="PS50110"/>
    </source>
</evidence>
<dbReference type="EMBL" id="JAVDRD010000001">
    <property type="protein sequence ID" value="MDR6509374.1"/>
    <property type="molecule type" value="Genomic_DNA"/>
</dbReference>
<dbReference type="Proteomes" id="UP001184150">
    <property type="component" value="Unassembled WGS sequence"/>
</dbReference>
<evidence type="ECO:0000256" key="1">
    <source>
        <dbReference type="PROSITE-ProRule" id="PRU00169"/>
    </source>
</evidence>
<keyword evidence="3" id="KW-0238">DNA-binding</keyword>
<dbReference type="SUPFAM" id="SSF52172">
    <property type="entry name" value="CheY-like"/>
    <property type="match status" value="1"/>
</dbReference>
<feature type="domain" description="Response regulatory" evidence="2">
    <location>
        <begin position="12"/>
        <end position="129"/>
    </location>
</feature>
<reference evidence="3 4" key="1">
    <citation type="submission" date="2023-07" db="EMBL/GenBank/DDBJ databases">
        <title>Sorghum-associated microbial communities from plants grown in Nebraska, USA.</title>
        <authorList>
            <person name="Schachtman D."/>
        </authorList>
    </citation>
    <scope>NUCLEOTIDE SEQUENCE [LARGE SCALE GENOMIC DNA]</scope>
    <source>
        <strain evidence="3 4">DS1027</strain>
    </source>
</reference>